<proteinExistence type="predicted"/>
<dbReference type="STRING" id="361077.A0A151ZJ71"/>
<dbReference type="SUPFAM" id="SSF50182">
    <property type="entry name" value="Sm-like ribonucleoproteins"/>
    <property type="match status" value="1"/>
</dbReference>
<dbReference type="PANTHER" id="PTHR21196:SF1">
    <property type="entry name" value="U7 SNRNA-ASSOCIATED SM-LIKE PROTEIN LSM10"/>
    <property type="match status" value="1"/>
</dbReference>
<name>A0A151ZJ71_TIELA</name>
<dbReference type="GO" id="GO:0071254">
    <property type="term" value="C:cytoplasmic U snRNP body"/>
    <property type="evidence" value="ECO:0007669"/>
    <property type="project" value="TreeGrafter"/>
</dbReference>
<dbReference type="InParanoid" id="A0A151ZJ71"/>
<evidence type="ECO:0000313" key="3">
    <source>
        <dbReference type="Proteomes" id="UP000076078"/>
    </source>
</evidence>
<evidence type="ECO:0000313" key="2">
    <source>
        <dbReference type="EMBL" id="KYQ94048.1"/>
    </source>
</evidence>
<comment type="caution">
    <text evidence="2">The sequence shown here is derived from an EMBL/GenBank/DDBJ whole genome shotgun (WGS) entry which is preliminary data.</text>
</comment>
<feature type="domain" description="Sm" evidence="1">
    <location>
        <begin position="17"/>
        <end position="82"/>
    </location>
</feature>
<dbReference type="PANTHER" id="PTHR21196">
    <property type="entry name" value="U7 SNRNA-ASSOCIATED SM-LIKE PROTEIN LSM10"/>
    <property type="match status" value="1"/>
</dbReference>
<gene>
    <name evidence="2" type="ORF">DLAC_11582</name>
</gene>
<sequence length="127" mass="15116">MNKKKQKTALEFRSLLCVFTALKGSQITIELRSNCKIYGTIENVDKYMNIELSNVNLKNKFFKNEKFEILLVQSRNIRYIHIPDKIDLNNLLYVYSRTLSDNKKKYQRTKRKAMEAPKMEIYDPTKN</sequence>
<evidence type="ECO:0000259" key="1">
    <source>
        <dbReference type="SMART" id="SM00651"/>
    </source>
</evidence>
<dbReference type="InterPro" id="IPR001163">
    <property type="entry name" value="Sm_dom_euk/arc"/>
</dbReference>
<keyword evidence="3" id="KW-1185">Reference proteome</keyword>
<dbReference type="CDD" id="cd01733">
    <property type="entry name" value="LSm10"/>
    <property type="match status" value="1"/>
</dbReference>
<dbReference type="FunCoup" id="A0A151ZJ71">
    <property type="interactions" value="1"/>
</dbReference>
<organism evidence="2 3">
    <name type="scientific">Tieghemostelium lacteum</name>
    <name type="common">Slime mold</name>
    <name type="synonym">Dictyostelium lacteum</name>
    <dbReference type="NCBI Taxonomy" id="361077"/>
    <lineage>
        <taxon>Eukaryota</taxon>
        <taxon>Amoebozoa</taxon>
        <taxon>Evosea</taxon>
        <taxon>Eumycetozoa</taxon>
        <taxon>Dictyostelia</taxon>
        <taxon>Dictyosteliales</taxon>
        <taxon>Raperosteliaceae</taxon>
        <taxon>Tieghemostelium</taxon>
    </lineage>
</organism>
<protein>
    <recommendedName>
        <fullName evidence="1">Sm domain-containing protein</fullName>
    </recommendedName>
</protein>
<dbReference type="InterPro" id="IPR010920">
    <property type="entry name" value="LSM_dom_sf"/>
</dbReference>
<dbReference type="Gene3D" id="2.30.30.100">
    <property type="match status" value="1"/>
</dbReference>
<dbReference type="GO" id="GO:0071209">
    <property type="term" value="F:U7 snRNA binding"/>
    <property type="evidence" value="ECO:0007669"/>
    <property type="project" value="TreeGrafter"/>
</dbReference>
<dbReference type="AlphaFoldDB" id="A0A151ZJ71"/>
<dbReference type="OMA" id="RNIRYIQ"/>
<dbReference type="EMBL" id="LODT01000022">
    <property type="protein sequence ID" value="KYQ94048.1"/>
    <property type="molecule type" value="Genomic_DNA"/>
</dbReference>
<dbReference type="GO" id="GO:0006398">
    <property type="term" value="P:mRNA 3'-end processing by stem-loop binding and cleavage"/>
    <property type="evidence" value="ECO:0007669"/>
    <property type="project" value="TreeGrafter"/>
</dbReference>
<dbReference type="InterPro" id="IPR052840">
    <property type="entry name" value="U7_snRNA_Sm-like"/>
</dbReference>
<dbReference type="Pfam" id="PF01423">
    <property type="entry name" value="LSM"/>
    <property type="match status" value="1"/>
</dbReference>
<dbReference type="Proteomes" id="UP000076078">
    <property type="component" value="Unassembled WGS sequence"/>
</dbReference>
<reference evidence="2 3" key="1">
    <citation type="submission" date="2015-12" db="EMBL/GenBank/DDBJ databases">
        <title>Dictyostelia acquired genes for synthesis and detection of signals that induce cell-type specialization by lateral gene transfer from prokaryotes.</title>
        <authorList>
            <person name="Gloeckner G."/>
            <person name="Schaap P."/>
        </authorList>
    </citation>
    <scope>NUCLEOTIDE SEQUENCE [LARGE SCALE GENOMIC DNA]</scope>
    <source>
        <strain evidence="2 3">TK</strain>
    </source>
</reference>
<dbReference type="GO" id="GO:0016604">
    <property type="term" value="C:nuclear body"/>
    <property type="evidence" value="ECO:0007669"/>
    <property type="project" value="TreeGrafter"/>
</dbReference>
<accession>A0A151ZJ71</accession>
<dbReference type="SMART" id="SM00651">
    <property type="entry name" value="Sm"/>
    <property type="match status" value="1"/>
</dbReference>
<dbReference type="OrthoDB" id="10256176at2759"/>
<dbReference type="GO" id="GO:0071208">
    <property type="term" value="F:histone pre-mRNA DCP binding"/>
    <property type="evidence" value="ECO:0007669"/>
    <property type="project" value="TreeGrafter"/>
</dbReference>